<dbReference type="AlphaFoldDB" id="A0AA37SJA7"/>
<organism evidence="1 2">
    <name type="scientific">Gluconobacter sphaericus NBRC 12467</name>
    <dbReference type="NCBI Taxonomy" id="1307951"/>
    <lineage>
        <taxon>Bacteria</taxon>
        <taxon>Pseudomonadati</taxon>
        <taxon>Pseudomonadota</taxon>
        <taxon>Alphaproteobacteria</taxon>
        <taxon>Acetobacterales</taxon>
        <taxon>Acetobacteraceae</taxon>
        <taxon>Gluconobacter</taxon>
    </lineage>
</organism>
<dbReference type="InterPro" id="IPR000560">
    <property type="entry name" value="His_Pase_clade-2"/>
</dbReference>
<comment type="caution">
    <text evidence="1">The sequence shown here is derived from an EMBL/GenBank/DDBJ whole genome shotgun (WGS) entry which is preliminary data.</text>
</comment>
<proteinExistence type="predicted"/>
<gene>
    <name evidence="1" type="ORF">GCM10007872_26460</name>
</gene>
<dbReference type="Proteomes" id="UP001156708">
    <property type="component" value="Unassembled WGS sequence"/>
</dbReference>
<dbReference type="EMBL" id="BSNZ01000023">
    <property type="protein sequence ID" value="GLQ85736.1"/>
    <property type="molecule type" value="Genomic_DNA"/>
</dbReference>
<reference evidence="2" key="1">
    <citation type="journal article" date="2019" name="Int. J. Syst. Evol. Microbiol.">
        <title>The Global Catalogue of Microorganisms (GCM) 10K type strain sequencing project: providing services to taxonomists for standard genome sequencing and annotation.</title>
        <authorList>
            <consortium name="The Broad Institute Genomics Platform"/>
            <consortium name="The Broad Institute Genome Sequencing Center for Infectious Disease"/>
            <person name="Wu L."/>
            <person name="Ma J."/>
        </authorList>
    </citation>
    <scope>NUCLEOTIDE SEQUENCE [LARGE SCALE GENOMIC DNA]</scope>
    <source>
        <strain evidence="2">NBRC 12467</strain>
    </source>
</reference>
<accession>A0AA37SJA7</accession>
<dbReference type="InterPro" id="IPR029033">
    <property type="entry name" value="His_PPase_superfam"/>
</dbReference>
<keyword evidence="2" id="KW-1185">Reference proteome</keyword>
<sequence>MAEVVIMRHGIRAPILPSVSTPSLTQRPWVRWENSPGQLTHHGRQIVNIVGHFQAMAWRRMGLMPADCPVSEAFTAIADTDQRTLDTAQEFVGASFPTCNIPVTPATALPENPFRPVETTETLRTATVAMSRALEGFHPDPVIVRTMKEFGEVMENPDWNVAPGKVSVVGNEWPVLRGPLLAAFQVTDTFMMEYEEGMTTGWGKLNEASVERLLSLNTLYARLTRRVSGVAEPETAVIGRLINDAFAQSVNGKRHVTLIVGHDDTLNALAGELDLHWHAAGLPADMPLPAGALIFDLLDEGQHQLGVRFRYSAPALDDARMPEQLQKHGPVSMTVISNKCGEEKVCSYSVFQKIIHAHT</sequence>
<name>A0AA37SJA7_9PROT</name>
<dbReference type="SUPFAM" id="SSF53254">
    <property type="entry name" value="Phosphoglycerate mutase-like"/>
    <property type="match status" value="1"/>
</dbReference>
<evidence type="ECO:0000313" key="1">
    <source>
        <dbReference type="EMBL" id="GLQ85736.1"/>
    </source>
</evidence>
<dbReference type="CDD" id="cd07061">
    <property type="entry name" value="HP_HAP_like"/>
    <property type="match status" value="1"/>
</dbReference>
<evidence type="ECO:0000313" key="2">
    <source>
        <dbReference type="Proteomes" id="UP001156708"/>
    </source>
</evidence>
<protein>
    <submittedName>
        <fullName evidence="1">Bifunctional glucose-1-phosphatase/inositol phosphatase</fullName>
    </submittedName>
</protein>
<dbReference type="Gene3D" id="3.40.50.1240">
    <property type="entry name" value="Phosphoglycerate mutase-like"/>
    <property type="match status" value="2"/>
</dbReference>